<feature type="transmembrane region" description="Helical" evidence="1">
    <location>
        <begin position="134"/>
        <end position="157"/>
    </location>
</feature>
<dbReference type="EMBL" id="KZ613467">
    <property type="protein sequence ID" value="PMD26765.1"/>
    <property type="molecule type" value="Genomic_DNA"/>
</dbReference>
<dbReference type="AlphaFoldDB" id="A0A2J6QKG6"/>
<organism evidence="2 3">
    <name type="scientific">Hyaloscypha hepaticicola</name>
    <dbReference type="NCBI Taxonomy" id="2082293"/>
    <lineage>
        <taxon>Eukaryota</taxon>
        <taxon>Fungi</taxon>
        <taxon>Dikarya</taxon>
        <taxon>Ascomycota</taxon>
        <taxon>Pezizomycotina</taxon>
        <taxon>Leotiomycetes</taxon>
        <taxon>Helotiales</taxon>
        <taxon>Hyaloscyphaceae</taxon>
        <taxon>Hyaloscypha</taxon>
    </lineage>
</organism>
<feature type="transmembrane region" description="Helical" evidence="1">
    <location>
        <begin position="45"/>
        <end position="65"/>
    </location>
</feature>
<evidence type="ECO:0000313" key="2">
    <source>
        <dbReference type="EMBL" id="PMD26765.1"/>
    </source>
</evidence>
<keyword evidence="1" id="KW-0812">Transmembrane</keyword>
<feature type="transmembrane region" description="Helical" evidence="1">
    <location>
        <begin position="6"/>
        <end position="24"/>
    </location>
</feature>
<keyword evidence="3" id="KW-1185">Reference proteome</keyword>
<evidence type="ECO:0000313" key="3">
    <source>
        <dbReference type="Proteomes" id="UP000235672"/>
    </source>
</evidence>
<proteinExistence type="predicted"/>
<accession>A0A2J6QKG6</accession>
<dbReference type="OrthoDB" id="3517436at2759"/>
<protein>
    <submittedName>
        <fullName evidence="2">Uncharacterized protein</fullName>
    </submittedName>
</protein>
<dbReference type="Proteomes" id="UP000235672">
    <property type="component" value="Unassembled WGS sequence"/>
</dbReference>
<keyword evidence="1" id="KW-1133">Transmembrane helix</keyword>
<evidence type="ECO:0000256" key="1">
    <source>
        <dbReference type="SAM" id="Phobius"/>
    </source>
</evidence>
<reference evidence="2 3" key="1">
    <citation type="submission" date="2016-05" db="EMBL/GenBank/DDBJ databases">
        <title>A degradative enzymes factory behind the ericoid mycorrhizal symbiosis.</title>
        <authorList>
            <consortium name="DOE Joint Genome Institute"/>
            <person name="Martino E."/>
            <person name="Morin E."/>
            <person name="Grelet G."/>
            <person name="Kuo A."/>
            <person name="Kohler A."/>
            <person name="Daghino S."/>
            <person name="Barry K."/>
            <person name="Choi C."/>
            <person name="Cichocki N."/>
            <person name="Clum A."/>
            <person name="Copeland A."/>
            <person name="Hainaut M."/>
            <person name="Haridas S."/>
            <person name="Labutti K."/>
            <person name="Lindquist E."/>
            <person name="Lipzen A."/>
            <person name="Khouja H.-R."/>
            <person name="Murat C."/>
            <person name="Ohm R."/>
            <person name="Olson A."/>
            <person name="Spatafora J."/>
            <person name="Veneault-Fourrey C."/>
            <person name="Henrissat B."/>
            <person name="Grigoriev I."/>
            <person name="Martin F."/>
            <person name="Perotto S."/>
        </authorList>
    </citation>
    <scope>NUCLEOTIDE SEQUENCE [LARGE SCALE GENOMIC DNA]</scope>
    <source>
        <strain evidence="2 3">UAMH 7357</strain>
    </source>
</reference>
<sequence>MISENALPILFLFLLLCNIIPIYYNSHQPWTPAHTRSYLNYMLKIYFFATTIYILICIPFAYITFTKPGSRFDTTVKRMSECAYRYQENDCGNLRTGFFMRVWRMSVERECFALAMCLRQPVLVLKIHAFFLELWAQVLADVSVFVVLVGGFVAWTLSSEIWTTGIDLESPIYNDGHTKSTTSLPSAPKATAPVVEADFQEVQRGIQQQTRRLERVTSIQSTPEDVYLPTLPEGGALSRSPLRNWRHPRARNPVITG</sequence>
<keyword evidence="1" id="KW-0472">Membrane</keyword>
<name>A0A2J6QKG6_9HELO</name>
<gene>
    <name evidence="2" type="ORF">NA56DRAFT_641425</name>
</gene>